<dbReference type="PROSITE" id="PS51418">
    <property type="entry name" value="RAN"/>
    <property type="match status" value="1"/>
</dbReference>
<evidence type="ECO:0000256" key="7">
    <source>
        <dbReference type="ARBA" id="ARBA00023242"/>
    </source>
</evidence>
<organism evidence="11 12">
    <name type="scientific">Cryomyces minteri</name>
    <dbReference type="NCBI Taxonomy" id="331657"/>
    <lineage>
        <taxon>Eukaryota</taxon>
        <taxon>Fungi</taxon>
        <taxon>Dikarya</taxon>
        <taxon>Ascomycota</taxon>
        <taxon>Pezizomycotina</taxon>
        <taxon>Dothideomycetes</taxon>
        <taxon>Dothideomycetes incertae sedis</taxon>
        <taxon>Cryomyces</taxon>
    </lineage>
</organism>
<dbReference type="STRING" id="331657.A0A4U0X7T5"/>
<evidence type="ECO:0000256" key="6">
    <source>
        <dbReference type="ARBA" id="ARBA00023134"/>
    </source>
</evidence>
<dbReference type="PRINTS" id="PR00627">
    <property type="entry name" value="GTPRANTC4"/>
</dbReference>
<dbReference type="GO" id="GO:0000054">
    <property type="term" value="P:ribosomal subunit export from nucleus"/>
    <property type="evidence" value="ECO:0007669"/>
    <property type="project" value="TreeGrafter"/>
</dbReference>
<dbReference type="SMART" id="SM00176">
    <property type="entry name" value="RAN"/>
    <property type="match status" value="1"/>
</dbReference>
<name>A0A4U0X7T5_9PEZI</name>
<dbReference type="InterPro" id="IPR041489">
    <property type="entry name" value="PDZ_6"/>
</dbReference>
<evidence type="ECO:0000313" key="11">
    <source>
        <dbReference type="EMBL" id="TKA70585.1"/>
    </source>
</evidence>
<dbReference type="PANTHER" id="PTHR24071">
    <property type="entry name" value="RAN GTPASE"/>
    <property type="match status" value="1"/>
</dbReference>
<dbReference type="PROSITE" id="PS51421">
    <property type="entry name" value="RAS"/>
    <property type="match status" value="1"/>
</dbReference>
<dbReference type="GO" id="GO:0005525">
    <property type="term" value="F:GTP binding"/>
    <property type="evidence" value="ECO:0007669"/>
    <property type="project" value="UniProtKB-KW"/>
</dbReference>
<evidence type="ECO:0000256" key="3">
    <source>
        <dbReference type="ARBA" id="ARBA00022448"/>
    </source>
</evidence>
<sequence>MNTSLTTFDGYPRDDIDVAQIRTTRARIIIRRNDYKALMDQIEKGLHAQFASRAATQMASTTRNAVERTGNTASTTVTIEAPFARVNNVVPGSPAETAGLRAGDTITRFGTANWMNHEKLAKVAQVVSQNEGRPILVQNKIMADGAAAQQGTPTFKLVLVGDGGTGKTTFVKRHLTGEFEKKYIATLGVEVHPLGFTTNLGQIQFDVWDTAGQEKFGGLRDGYYINGQCGIIMFDVTSRITYKNVPNWHRDLVRVCENIPIVLTGNKVDVKERKVKAKTITFHRKKNLQYYDISAKSNYNFEKPFLWLARKLVGNQALEFVAAPALAPPEVQVDQAVLEQYQKEMQDAAQMPLPDEEDPDL</sequence>
<dbReference type="SUPFAM" id="SSF52540">
    <property type="entry name" value="P-loop containing nucleoside triphosphate hydrolases"/>
    <property type="match status" value="1"/>
</dbReference>
<dbReference type="Gene3D" id="6.10.140.1710">
    <property type="match status" value="1"/>
</dbReference>
<dbReference type="CDD" id="cd00877">
    <property type="entry name" value="Ran"/>
    <property type="match status" value="1"/>
</dbReference>
<dbReference type="InterPro" id="IPR002041">
    <property type="entry name" value="Ran_GTPase"/>
</dbReference>
<dbReference type="SMART" id="SM00173">
    <property type="entry name" value="RAS"/>
    <property type="match status" value="1"/>
</dbReference>
<keyword evidence="6 8" id="KW-0342">GTP-binding</keyword>
<dbReference type="AlphaFoldDB" id="A0A4U0X7T5"/>
<evidence type="ECO:0000256" key="5">
    <source>
        <dbReference type="ARBA" id="ARBA00022927"/>
    </source>
</evidence>
<dbReference type="GO" id="GO:0005634">
    <property type="term" value="C:nucleus"/>
    <property type="evidence" value="ECO:0007669"/>
    <property type="project" value="UniProtKB-SubCell"/>
</dbReference>
<evidence type="ECO:0000256" key="8">
    <source>
        <dbReference type="RuleBase" id="RU363057"/>
    </source>
</evidence>
<dbReference type="Proteomes" id="UP000308768">
    <property type="component" value="Unassembled WGS sequence"/>
</dbReference>
<evidence type="ECO:0000256" key="4">
    <source>
        <dbReference type="ARBA" id="ARBA00022741"/>
    </source>
</evidence>
<evidence type="ECO:0000313" key="12">
    <source>
        <dbReference type="Proteomes" id="UP000308768"/>
    </source>
</evidence>
<dbReference type="InterPro" id="IPR027417">
    <property type="entry name" value="P-loop_NTPase"/>
</dbReference>
<gene>
    <name evidence="11" type="ORF">B0A49_02806</name>
</gene>
<accession>A0A4U0X7T5</accession>
<evidence type="ECO:0000256" key="2">
    <source>
        <dbReference type="ARBA" id="ARBA00008028"/>
    </source>
</evidence>
<dbReference type="InterPro" id="IPR040815">
    <property type="entry name" value="Nas2_N"/>
</dbReference>
<keyword evidence="4 8" id="KW-0547">Nucleotide-binding</keyword>
<keyword evidence="12" id="KW-1185">Reference proteome</keyword>
<dbReference type="PROSITE" id="PS51419">
    <property type="entry name" value="RAB"/>
    <property type="match status" value="1"/>
</dbReference>
<dbReference type="GO" id="GO:0005737">
    <property type="term" value="C:cytoplasm"/>
    <property type="evidence" value="ECO:0007669"/>
    <property type="project" value="TreeGrafter"/>
</dbReference>
<evidence type="ECO:0000256" key="1">
    <source>
        <dbReference type="ARBA" id="ARBA00004123"/>
    </source>
</evidence>
<dbReference type="InterPro" id="IPR001806">
    <property type="entry name" value="Small_GTPase"/>
</dbReference>
<dbReference type="InterPro" id="IPR036034">
    <property type="entry name" value="PDZ_sf"/>
</dbReference>
<dbReference type="SMART" id="SM00175">
    <property type="entry name" value="RAB"/>
    <property type="match status" value="1"/>
</dbReference>
<dbReference type="OrthoDB" id="48625at2759"/>
<dbReference type="GO" id="GO:0006606">
    <property type="term" value="P:protein import into nucleus"/>
    <property type="evidence" value="ECO:0007669"/>
    <property type="project" value="TreeGrafter"/>
</dbReference>
<dbReference type="InterPro" id="IPR005225">
    <property type="entry name" value="Small_GTP-bd"/>
</dbReference>
<dbReference type="EMBL" id="NAJN01000631">
    <property type="protein sequence ID" value="TKA70585.1"/>
    <property type="molecule type" value="Genomic_DNA"/>
</dbReference>
<dbReference type="FunFam" id="3.40.50.300:FF:000131">
    <property type="entry name" value="GTP-binding nuclear protein Ran"/>
    <property type="match status" value="1"/>
</dbReference>
<feature type="domain" description="PDZ" evidence="9">
    <location>
        <begin position="86"/>
        <end position="136"/>
    </location>
</feature>
<dbReference type="GO" id="GO:0003924">
    <property type="term" value="F:GTPase activity"/>
    <property type="evidence" value="ECO:0007669"/>
    <property type="project" value="InterPro"/>
</dbReference>
<evidence type="ECO:0000259" key="9">
    <source>
        <dbReference type="Pfam" id="PF17820"/>
    </source>
</evidence>
<dbReference type="Gene3D" id="2.30.42.10">
    <property type="match status" value="1"/>
</dbReference>
<dbReference type="Pfam" id="PF00071">
    <property type="entry name" value="Ras"/>
    <property type="match status" value="1"/>
</dbReference>
<dbReference type="Gene3D" id="3.40.50.300">
    <property type="entry name" value="P-loop containing nucleotide triphosphate hydrolases"/>
    <property type="match status" value="1"/>
</dbReference>
<feature type="domain" description="Nas2 N-terminal" evidence="10">
    <location>
        <begin position="1"/>
        <end position="51"/>
    </location>
</feature>
<dbReference type="Pfam" id="PF18265">
    <property type="entry name" value="Nas2_N"/>
    <property type="match status" value="1"/>
</dbReference>
<reference evidence="11 12" key="1">
    <citation type="submission" date="2017-03" db="EMBL/GenBank/DDBJ databases">
        <title>Genomes of endolithic fungi from Antarctica.</title>
        <authorList>
            <person name="Coleine C."/>
            <person name="Masonjones S."/>
            <person name="Stajich J.E."/>
        </authorList>
    </citation>
    <scope>NUCLEOTIDE SEQUENCE [LARGE SCALE GENOMIC DNA]</scope>
    <source>
        <strain evidence="11 12">CCFEE 5187</strain>
    </source>
</reference>
<comment type="similarity">
    <text evidence="2 8">Belongs to the small GTPase superfamily. Ran family.</text>
</comment>
<keyword evidence="3 8" id="KW-0813">Transport</keyword>
<keyword evidence="5 8" id="KW-0653">Protein transport</keyword>
<proteinExistence type="inferred from homology"/>
<protein>
    <recommendedName>
        <fullName evidence="8">GTP-binding nuclear protein</fullName>
    </recommendedName>
</protein>
<comment type="subcellular location">
    <subcellularLocation>
        <location evidence="1 8">Nucleus</location>
    </subcellularLocation>
</comment>
<evidence type="ECO:0000259" key="10">
    <source>
        <dbReference type="Pfam" id="PF18265"/>
    </source>
</evidence>
<keyword evidence="7 8" id="KW-0539">Nucleus</keyword>
<dbReference type="PANTHER" id="PTHR24071:SF0">
    <property type="entry name" value="GTP-BINDING NUCLEAR PROTEIN RAN"/>
    <property type="match status" value="1"/>
</dbReference>
<comment type="function">
    <text evidence="8">GTP-binding protein involved in nucleocytoplasmic transport. Required for the import of protein into the nucleus and also for RNA export. Involved in chromatin condensation and control of cell cycle.</text>
</comment>
<comment type="caution">
    <text evidence="11">The sequence shown here is derived from an EMBL/GenBank/DDBJ whole genome shotgun (WGS) entry which is preliminary data.</text>
</comment>
<dbReference type="SUPFAM" id="SSF50156">
    <property type="entry name" value="PDZ domain-like"/>
    <property type="match status" value="1"/>
</dbReference>
<dbReference type="NCBIfam" id="TIGR00231">
    <property type="entry name" value="small_GTP"/>
    <property type="match status" value="1"/>
</dbReference>
<dbReference type="SMART" id="SM00174">
    <property type="entry name" value="RHO"/>
    <property type="match status" value="1"/>
</dbReference>
<dbReference type="Pfam" id="PF17820">
    <property type="entry name" value="PDZ_6"/>
    <property type="match status" value="1"/>
</dbReference>